<evidence type="ECO:0000313" key="1">
    <source>
        <dbReference type="EMBL" id="MXO67752.1"/>
    </source>
</evidence>
<reference evidence="1 2" key="1">
    <citation type="submission" date="2019-12" db="EMBL/GenBank/DDBJ databases">
        <title>Genomic-based taxomic classification of the family Erythrobacteraceae.</title>
        <authorList>
            <person name="Xu L."/>
        </authorList>
    </citation>
    <scope>NUCLEOTIDE SEQUENCE [LARGE SCALE GENOMIC DNA]</scope>
    <source>
        <strain evidence="1 2">H32</strain>
    </source>
</reference>
<dbReference type="Proteomes" id="UP000444401">
    <property type="component" value="Unassembled WGS sequence"/>
</dbReference>
<protein>
    <submittedName>
        <fullName evidence="1">Uncharacterized protein</fullName>
    </submittedName>
</protein>
<keyword evidence="2" id="KW-1185">Reference proteome</keyword>
<evidence type="ECO:0000313" key="2">
    <source>
        <dbReference type="Proteomes" id="UP000444401"/>
    </source>
</evidence>
<organism evidence="1 2">
    <name type="scientific">Pelagerythrobacter marinus</name>
    <dbReference type="NCBI Taxonomy" id="538382"/>
    <lineage>
        <taxon>Bacteria</taxon>
        <taxon>Pseudomonadati</taxon>
        <taxon>Pseudomonadota</taxon>
        <taxon>Alphaproteobacteria</taxon>
        <taxon>Sphingomonadales</taxon>
        <taxon>Erythrobacteraceae</taxon>
        <taxon>Pelagerythrobacter</taxon>
    </lineage>
</organism>
<name>A0ABW9UV05_9SPHN</name>
<dbReference type="EMBL" id="WTYO01000001">
    <property type="protein sequence ID" value="MXO67752.1"/>
    <property type="molecule type" value="Genomic_DNA"/>
</dbReference>
<comment type="caution">
    <text evidence="1">The sequence shown here is derived from an EMBL/GenBank/DDBJ whole genome shotgun (WGS) entry which is preliminary data.</text>
</comment>
<proteinExistence type="predicted"/>
<sequence>MDNGACPSGTGLSQVEPVPVSPVPASIPSAFSIYDLDCPDWAAVNDDGIWCGFCGDLLVAAFHADEETVAPECCRACGAPDDVEAMAEYFA</sequence>
<dbReference type="RefSeq" id="WP_160732379.1">
    <property type="nucleotide sequence ID" value="NZ_WTYO01000001.1"/>
</dbReference>
<gene>
    <name evidence="1" type="ORF">GRI72_02755</name>
</gene>
<accession>A0ABW9UV05</accession>